<reference evidence="3" key="1">
    <citation type="submission" date="2012-04" db="EMBL/GenBank/DDBJ databases">
        <title>Complete genome sequence of Helicobacter cetorum strain MIT 00-7128.</title>
        <authorList>
            <person name="Kersulyte D."/>
            <person name="Berg D.E."/>
        </authorList>
    </citation>
    <scope>NUCLEOTIDE SEQUENCE [LARGE SCALE GENOMIC DNA]</scope>
    <source>
        <strain evidence="3">MIT 00-7128</strain>
    </source>
</reference>
<evidence type="ECO:0000259" key="1">
    <source>
        <dbReference type="Pfam" id="PF05099"/>
    </source>
</evidence>
<dbReference type="InterPro" id="IPR029024">
    <property type="entry name" value="TerB-like"/>
</dbReference>
<dbReference type="STRING" id="182217.HCW_08725"/>
<dbReference type="RefSeq" id="WP_014661860.1">
    <property type="nucleotide sequence ID" value="NC_017737.1"/>
</dbReference>
<dbReference type="PATRIC" id="fig|182217.3.peg.1849"/>
<dbReference type="Gene3D" id="1.10.3680.10">
    <property type="entry name" value="TerB-like"/>
    <property type="match status" value="1"/>
</dbReference>
<dbReference type="Pfam" id="PF05099">
    <property type="entry name" value="TerB"/>
    <property type="match status" value="1"/>
</dbReference>
<dbReference type="AlphaFoldDB" id="I0EPY1"/>
<dbReference type="KEGG" id="hce:HCW_08725"/>
<dbReference type="eggNOG" id="ENOG50345WG">
    <property type="taxonomic scope" value="Bacteria"/>
</dbReference>
<gene>
    <name evidence="2" type="ordered locus">HCW_08725</name>
</gene>
<evidence type="ECO:0000313" key="2">
    <source>
        <dbReference type="EMBL" id="AFI05000.1"/>
    </source>
</evidence>
<name>I0EPY1_HELC0</name>
<proteinExistence type="predicted"/>
<dbReference type="HOGENOM" id="CLU_160467_0_0_7"/>
<sequence>MFLHFLNQEQQGVLLYLTKEVMHSDGRDHELQLAQIEILSKQCENGVEERKISLEELSPIFTENKAKHSLLLELIGVALADSRWHENEKALIEKYAHKMGVSEQKVEELKNWVLKQMELYSQAISLLD</sequence>
<dbReference type="InterPro" id="IPR007791">
    <property type="entry name" value="DjlA_N"/>
</dbReference>
<protein>
    <recommendedName>
        <fullName evidence="1">Co-chaperone DjlA N-terminal domain-containing protein</fullName>
    </recommendedName>
</protein>
<dbReference type="Proteomes" id="UP000005010">
    <property type="component" value="Chromosome"/>
</dbReference>
<dbReference type="EMBL" id="CP003479">
    <property type="protein sequence ID" value="AFI05000.1"/>
    <property type="molecule type" value="Genomic_DNA"/>
</dbReference>
<evidence type="ECO:0000313" key="3">
    <source>
        <dbReference type="Proteomes" id="UP000005010"/>
    </source>
</evidence>
<dbReference type="SUPFAM" id="SSF158682">
    <property type="entry name" value="TerB-like"/>
    <property type="match status" value="1"/>
</dbReference>
<keyword evidence="3" id="KW-1185">Reference proteome</keyword>
<accession>I0EPY1</accession>
<organism evidence="2 3">
    <name type="scientific">Helicobacter cetorum (strain ATCC BAA-429 / MIT 00-7128)</name>
    <dbReference type="NCBI Taxonomy" id="182217"/>
    <lineage>
        <taxon>Bacteria</taxon>
        <taxon>Pseudomonadati</taxon>
        <taxon>Campylobacterota</taxon>
        <taxon>Epsilonproteobacteria</taxon>
        <taxon>Campylobacterales</taxon>
        <taxon>Helicobacteraceae</taxon>
        <taxon>Helicobacter</taxon>
    </lineage>
</organism>
<feature type="domain" description="Co-chaperone DjlA N-terminal" evidence="1">
    <location>
        <begin position="35"/>
        <end position="110"/>
    </location>
</feature>